<dbReference type="OrthoDB" id="6133115at2759"/>
<dbReference type="PANTHER" id="PTHR11106:SF111">
    <property type="entry name" value="MACRO DOMAIN-CONTAINING PROTEIN"/>
    <property type="match status" value="1"/>
</dbReference>
<name>A0A1X7SKE8_AMPQE</name>
<evidence type="ECO:0000256" key="1">
    <source>
        <dbReference type="SAM" id="MobiDB-lite"/>
    </source>
</evidence>
<dbReference type="Pfam" id="PF01661">
    <property type="entry name" value="Macro"/>
    <property type="match status" value="1"/>
</dbReference>
<dbReference type="InterPro" id="IPR043472">
    <property type="entry name" value="Macro_dom-like"/>
</dbReference>
<feature type="compositionally biased region" description="Basic and acidic residues" evidence="1">
    <location>
        <begin position="47"/>
        <end position="63"/>
    </location>
</feature>
<reference evidence="3" key="1">
    <citation type="submission" date="2017-05" db="UniProtKB">
        <authorList>
            <consortium name="EnsemblMetazoa"/>
        </authorList>
    </citation>
    <scope>IDENTIFICATION</scope>
</reference>
<feature type="domain" description="Macro" evidence="2">
    <location>
        <begin position="81"/>
        <end position="252"/>
    </location>
</feature>
<feature type="region of interest" description="Disordered" evidence="1">
    <location>
        <begin position="47"/>
        <end position="83"/>
    </location>
</feature>
<evidence type="ECO:0000313" key="3">
    <source>
        <dbReference type="EnsemblMetazoa" id="Aqu2.1.02599_001"/>
    </source>
</evidence>
<dbReference type="PROSITE" id="PS51154">
    <property type="entry name" value="MACRO"/>
    <property type="match status" value="1"/>
</dbReference>
<dbReference type="SUPFAM" id="SSF52949">
    <property type="entry name" value="Macro domain-like"/>
    <property type="match status" value="1"/>
</dbReference>
<dbReference type="InterPro" id="IPR002589">
    <property type="entry name" value="Macro_dom"/>
</dbReference>
<evidence type="ECO:0000259" key="2">
    <source>
        <dbReference type="PROSITE" id="PS51154"/>
    </source>
</evidence>
<dbReference type="eggNOG" id="KOG2633">
    <property type="taxonomic scope" value="Eukaryota"/>
</dbReference>
<dbReference type="STRING" id="400682.A0A1X7SKE8"/>
<dbReference type="Gene3D" id="3.40.220.10">
    <property type="entry name" value="Leucine Aminopeptidase, subunit E, domain 1"/>
    <property type="match status" value="1"/>
</dbReference>
<dbReference type="AlphaFoldDB" id="A0A1X7SKE8"/>
<protein>
    <recommendedName>
        <fullName evidence="2">Macro domain-containing protein</fullName>
    </recommendedName>
</protein>
<organism evidence="3">
    <name type="scientific">Amphimedon queenslandica</name>
    <name type="common">Sponge</name>
    <dbReference type="NCBI Taxonomy" id="400682"/>
    <lineage>
        <taxon>Eukaryota</taxon>
        <taxon>Metazoa</taxon>
        <taxon>Porifera</taxon>
        <taxon>Demospongiae</taxon>
        <taxon>Heteroscleromorpha</taxon>
        <taxon>Haplosclerida</taxon>
        <taxon>Niphatidae</taxon>
        <taxon>Amphimedon</taxon>
    </lineage>
</organism>
<dbReference type="PANTHER" id="PTHR11106">
    <property type="entry name" value="GANGLIOSIDE INDUCED DIFFERENTIATION ASSOCIATED PROTEIN 2-RELATED"/>
    <property type="match status" value="1"/>
</dbReference>
<dbReference type="SMART" id="SM00506">
    <property type="entry name" value="A1pp"/>
    <property type="match status" value="1"/>
</dbReference>
<sequence length="302" mass="32145">MFDLLEEFGGKYNQCHFSCDEKARVVKIVSMSSRQFDQARKLITDRLAGEKQEDKTGKNKEGKGGGGKGPGKGAKISTKTGSSEVLSISKGHKLTVKRSNIVEEDVDAIVNAANSRLDHGAGVAGALSKASRGELQRASDTYVRNYGQVPVGGAALTSAGGKLKCKRVIHAVGPIASSQMTDLACSQLIYQAITNSLIEAEKMKAVSVSFPALSTGIYAVNKSLAAEAIFQAILKEVQGVLHGLDREVQGVLHGLDREVQGILHGLDREVQGVLHGLDREVQGILHGLDREVQGILHGLGRE</sequence>
<dbReference type="CDD" id="cd02907">
    <property type="entry name" value="Macro_Af1521_BAL-like"/>
    <property type="match status" value="1"/>
</dbReference>
<accession>A0A1X7SKE8</accession>
<dbReference type="InParanoid" id="A0A1X7SKE8"/>
<proteinExistence type="predicted"/>
<dbReference type="EnsemblMetazoa" id="Aqu2.1.02599_001">
    <property type="protein sequence ID" value="Aqu2.1.02599_001"/>
    <property type="gene ID" value="Aqu2.1.02599"/>
</dbReference>